<dbReference type="SMART" id="SM00220">
    <property type="entry name" value="S_TKc"/>
    <property type="match status" value="1"/>
</dbReference>
<dbReference type="PANTHER" id="PTHR45646">
    <property type="entry name" value="SERINE/THREONINE-PROTEIN KINASE DOA-RELATED"/>
    <property type="match status" value="1"/>
</dbReference>
<evidence type="ECO:0000256" key="3">
    <source>
        <dbReference type="ARBA" id="ARBA00022741"/>
    </source>
</evidence>
<dbReference type="InterPro" id="IPR000719">
    <property type="entry name" value="Prot_kinase_dom"/>
</dbReference>
<dbReference type="STRING" id="685588.A0A067TQ65"/>
<name>A0A067TQ65_GALM3</name>
<keyword evidence="3" id="KW-0547">Nucleotide-binding</keyword>
<evidence type="ECO:0000256" key="5">
    <source>
        <dbReference type="ARBA" id="ARBA00022840"/>
    </source>
</evidence>
<evidence type="ECO:0000313" key="8">
    <source>
        <dbReference type="Proteomes" id="UP000027222"/>
    </source>
</evidence>
<dbReference type="PANTHER" id="PTHR45646:SF11">
    <property type="entry name" value="SERINE_THREONINE-PROTEIN KINASE DOA"/>
    <property type="match status" value="1"/>
</dbReference>
<evidence type="ECO:0000313" key="7">
    <source>
        <dbReference type="EMBL" id="KDR81123.1"/>
    </source>
</evidence>
<dbReference type="GO" id="GO:0005524">
    <property type="term" value="F:ATP binding"/>
    <property type="evidence" value="ECO:0007669"/>
    <property type="project" value="UniProtKB-KW"/>
</dbReference>
<evidence type="ECO:0000259" key="6">
    <source>
        <dbReference type="PROSITE" id="PS50011"/>
    </source>
</evidence>
<dbReference type="Pfam" id="PF00069">
    <property type="entry name" value="Pkinase"/>
    <property type="match status" value="1"/>
</dbReference>
<dbReference type="SUPFAM" id="SSF56112">
    <property type="entry name" value="Protein kinase-like (PK-like)"/>
    <property type="match status" value="1"/>
</dbReference>
<dbReference type="GO" id="GO:0005634">
    <property type="term" value="C:nucleus"/>
    <property type="evidence" value="ECO:0007669"/>
    <property type="project" value="TreeGrafter"/>
</dbReference>
<keyword evidence="5" id="KW-0067">ATP-binding</keyword>
<feature type="domain" description="Protein kinase" evidence="6">
    <location>
        <begin position="24"/>
        <end position="327"/>
    </location>
</feature>
<protein>
    <recommendedName>
        <fullName evidence="6">Protein kinase domain-containing protein</fullName>
    </recommendedName>
</protein>
<keyword evidence="8" id="KW-1185">Reference proteome</keyword>
<dbReference type="Gene3D" id="3.30.200.20">
    <property type="entry name" value="Phosphorylase Kinase, domain 1"/>
    <property type="match status" value="1"/>
</dbReference>
<dbReference type="InterPro" id="IPR051175">
    <property type="entry name" value="CLK_kinases"/>
</dbReference>
<dbReference type="PROSITE" id="PS50011">
    <property type="entry name" value="PROTEIN_KINASE_DOM"/>
    <property type="match status" value="1"/>
</dbReference>
<keyword evidence="1" id="KW-0723">Serine/threonine-protein kinase</keyword>
<dbReference type="Gene3D" id="1.10.510.10">
    <property type="entry name" value="Transferase(Phosphotransferase) domain 1"/>
    <property type="match status" value="1"/>
</dbReference>
<dbReference type="AlphaFoldDB" id="A0A067TQ65"/>
<keyword evidence="4" id="KW-0418">Kinase</keyword>
<dbReference type="OrthoDB" id="3068150at2759"/>
<accession>A0A067TQ65</accession>
<evidence type="ECO:0000256" key="4">
    <source>
        <dbReference type="ARBA" id="ARBA00022777"/>
    </source>
</evidence>
<evidence type="ECO:0000256" key="1">
    <source>
        <dbReference type="ARBA" id="ARBA00022527"/>
    </source>
</evidence>
<dbReference type="EMBL" id="KL142371">
    <property type="protein sequence ID" value="KDR81123.1"/>
    <property type="molecule type" value="Genomic_DNA"/>
</dbReference>
<dbReference type="HOGENOM" id="CLU_839508_0_0_1"/>
<dbReference type="GO" id="GO:0004674">
    <property type="term" value="F:protein serine/threonine kinase activity"/>
    <property type="evidence" value="ECO:0007669"/>
    <property type="project" value="UniProtKB-KW"/>
</dbReference>
<evidence type="ECO:0000256" key="2">
    <source>
        <dbReference type="ARBA" id="ARBA00022679"/>
    </source>
</evidence>
<proteinExistence type="predicted"/>
<organism evidence="7 8">
    <name type="scientific">Galerina marginata (strain CBS 339.88)</name>
    <dbReference type="NCBI Taxonomy" id="685588"/>
    <lineage>
        <taxon>Eukaryota</taxon>
        <taxon>Fungi</taxon>
        <taxon>Dikarya</taxon>
        <taxon>Basidiomycota</taxon>
        <taxon>Agaricomycotina</taxon>
        <taxon>Agaricomycetes</taxon>
        <taxon>Agaricomycetidae</taxon>
        <taxon>Agaricales</taxon>
        <taxon>Agaricineae</taxon>
        <taxon>Strophariaceae</taxon>
        <taxon>Galerina</taxon>
    </lineage>
</organism>
<keyword evidence="2" id="KW-0808">Transferase</keyword>
<reference evidence="8" key="1">
    <citation type="journal article" date="2014" name="Proc. Natl. Acad. Sci. U.S.A.">
        <title>Extensive sampling of basidiomycete genomes demonstrates inadequacy of the white-rot/brown-rot paradigm for wood decay fungi.</title>
        <authorList>
            <person name="Riley R."/>
            <person name="Salamov A.A."/>
            <person name="Brown D.W."/>
            <person name="Nagy L.G."/>
            <person name="Floudas D."/>
            <person name="Held B.W."/>
            <person name="Levasseur A."/>
            <person name="Lombard V."/>
            <person name="Morin E."/>
            <person name="Otillar R."/>
            <person name="Lindquist E.A."/>
            <person name="Sun H."/>
            <person name="LaButti K.M."/>
            <person name="Schmutz J."/>
            <person name="Jabbour D."/>
            <person name="Luo H."/>
            <person name="Baker S.E."/>
            <person name="Pisabarro A.G."/>
            <person name="Walton J.D."/>
            <person name="Blanchette R.A."/>
            <person name="Henrissat B."/>
            <person name="Martin F."/>
            <person name="Cullen D."/>
            <person name="Hibbett D.S."/>
            <person name="Grigoriev I.V."/>
        </authorList>
    </citation>
    <scope>NUCLEOTIDE SEQUENCE [LARGE SCALE GENOMIC DNA]</scope>
    <source>
        <strain evidence="8">CBS 339.88</strain>
    </source>
</reference>
<dbReference type="InterPro" id="IPR011009">
    <property type="entry name" value="Kinase-like_dom_sf"/>
</dbReference>
<sequence>MPRILLSSFPSPRFRRADFLSDRYSITRVSRSGIGFQLIEAFDVESCRLKMVKVLSRKLLEDGRIISSLQWLLSRKTADGRHSVLCNHFSTSSHWFFVFDFPRFTLRDVLKRQDLWPLERRQIRDISFQIVQAVQSLHKTGILHSDITPDSIEILSMDTVVLNMCDDEGAFYDKSVLRSTKIRLVFFGGVGTGGDPEIGTDQYRAPEMVFGCVIWELFIGSTLFIPCKKGPLYIQEKVHQFVARLGEFPDDMVRRIRRIREDIFCHSEPTLVGEGDLSSDVRDFVHNAVIISDIITDEDVLEVVENMTKLSPKKRMALSDILECPFFGISG</sequence>
<gene>
    <name evidence="7" type="ORF">GALMADRAFT_207969</name>
</gene>
<dbReference type="Proteomes" id="UP000027222">
    <property type="component" value="Unassembled WGS sequence"/>
</dbReference>